<dbReference type="Pfam" id="PF02826">
    <property type="entry name" value="2-Hacid_dh_C"/>
    <property type="match status" value="1"/>
</dbReference>
<protein>
    <submittedName>
        <fullName evidence="4">Glyoxylate/hydroxypyruvate reductase A</fullName>
    </submittedName>
</protein>
<evidence type="ECO:0000313" key="4">
    <source>
        <dbReference type="EMBL" id="RYC32477.1"/>
    </source>
</evidence>
<proteinExistence type="predicted"/>
<dbReference type="SUPFAM" id="SSF51735">
    <property type="entry name" value="NAD(P)-binding Rossmann-fold domains"/>
    <property type="match status" value="1"/>
</dbReference>
<dbReference type="PANTHER" id="PTHR43333:SF1">
    <property type="entry name" value="D-ISOMER SPECIFIC 2-HYDROXYACID DEHYDROGENASE NAD-BINDING DOMAIN-CONTAINING PROTEIN"/>
    <property type="match status" value="1"/>
</dbReference>
<evidence type="ECO:0000256" key="2">
    <source>
        <dbReference type="ARBA" id="ARBA00023027"/>
    </source>
</evidence>
<dbReference type="GO" id="GO:0051287">
    <property type="term" value="F:NAD binding"/>
    <property type="evidence" value="ECO:0007669"/>
    <property type="project" value="InterPro"/>
</dbReference>
<dbReference type="RefSeq" id="WP_129225552.1">
    <property type="nucleotide sequence ID" value="NZ_QYBB01000007.1"/>
</dbReference>
<keyword evidence="1" id="KW-0560">Oxidoreductase</keyword>
<name>A0A4Q2UBD2_9HYPH</name>
<dbReference type="InterPro" id="IPR006140">
    <property type="entry name" value="D-isomer_DH_NAD-bd"/>
</dbReference>
<dbReference type="Gene3D" id="3.40.50.720">
    <property type="entry name" value="NAD(P)-binding Rossmann-like Domain"/>
    <property type="match status" value="2"/>
</dbReference>
<dbReference type="InterPro" id="IPR036291">
    <property type="entry name" value="NAD(P)-bd_dom_sf"/>
</dbReference>
<feature type="domain" description="D-isomer specific 2-hydroxyacid dehydrogenase NAD-binding" evidence="3">
    <location>
        <begin position="108"/>
        <end position="285"/>
    </location>
</feature>
<dbReference type="EMBL" id="QYBB01000007">
    <property type="protein sequence ID" value="RYC32477.1"/>
    <property type="molecule type" value="Genomic_DNA"/>
</dbReference>
<comment type="caution">
    <text evidence="4">The sequence shown here is derived from an EMBL/GenBank/DDBJ whole genome shotgun (WGS) entry which is preliminary data.</text>
</comment>
<dbReference type="GO" id="GO:0016491">
    <property type="term" value="F:oxidoreductase activity"/>
    <property type="evidence" value="ECO:0007669"/>
    <property type="project" value="UniProtKB-KW"/>
</dbReference>
<dbReference type="CDD" id="cd12164">
    <property type="entry name" value="GDH_like_2"/>
    <property type="match status" value="1"/>
</dbReference>
<dbReference type="OrthoDB" id="9787219at2"/>
<evidence type="ECO:0000259" key="3">
    <source>
        <dbReference type="Pfam" id="PF02826"/>
    </source>
</evidence>
<keyword evidence="5" id="KW-1185">Reference proteome</keyword>
<evidence type="ECO:0000256" key="1">
    <source>
        <dbReference type="ARBA" id="ARBA00023002"/>
    </source>
</evidence>
<evidence type="ECO:0000313" key="5">
    <source>
        <dbReference type="Proteomes" id="UP000290759"/>
    </source>
</evidence>
<reference evidence="4 5" key="1">
    <citation type="submission" date="2018-12" db="EMBL/GenBank/DDBJ databases">
        <authorList>
            <person name="Grouzdev D.S."/>
            <person name="Krutkina M.S."/>
        </authorList>
    </citation>
    <scope>NUCLEOTIDE SEQUENCE [LARGE SCALE GENOMIC DNA]</scope>
    <source>
        <strain evidence="4 5">RmlP026</strain>
    </source>
</reference>
<dbReference type="AlphaFoldDB" id="A0A4Q2UBD2"/>
<organism evidence="4 5">
    <name type="scientific">Lichenibacterium minor</name>
    <dbReference type="NCBI Taxonomy" id="2316528"/>
    <lineage>
        <taxon>Bacteria</taxon>
        <taxon>Pseudomonadati</taxon>
        <taxon>Pseudomonadota</taxon>
        <taxon>Alphaproteobacteria</taxon>
        <taxon>Hyphomicrobiales</taxon>
        <taxon>Lichenihabitantaceae</taxon>
        <taxon>Lichenibacterium</taxon>
    </lineage>
</organism>
<keyword evidence="2" id="KW-0520">NAD</keyword>
<accession>A0A4Q2UBD2</accession>
<sequence>MGRDVFLVATDGSRAKAEPWLAAFGRRLPHLDVVALGDPFPRPSVRYAAAWKHPHGALADLPNLGTVFSLGAGADHLVADPTLPAGVRIARVVDPDLTARMSEWVLLHVLEHHRQARRYRRQQAESRWDDDARQPAARSVRVGVMGLGVLGVDAATKLKAVGFDVAGWSRSPRDVPGIASFAGRDGLGAFLRRTDILVVVLPLTPDTAGILDAALFGALARDGRLGGPVLINAGRGGLQREADILRCLDDGTLKAATLDVFEREPLERASPLWRHPNVTVTPHNAALSDRDAVADLIAGQVLALERGEPLRHVVDRERRY</sequence>
<dbReference type="PANTHER" id="PTHR43333">
    <property type="entry name" value="2-HACID_DH_C DOMAIN-CONTAINING PROTEIN"/>
    <property type="match status" value="1"/>
</dbReference>
<dbReference type="Proteomes" id="UP000290759">
    <property type="component" value="Unassembled WGS sequence"/>
</dbReference>
<gene>
    <name evidence="4" type="ORF">D3273_08795</name>
</gene>
<reference evidence="4 5" key="2">
    <citation type="submission" date="2019-02" db="EMBL/GenBank/DDBJ databases">
        <title>'Lichenibacterium ramalinii' gen. nov. sp. nov., 'Lichenibacterium minor' gen. nov. sp. nov.</title>
        <authorList>
            <person name="Pankratov T."/>
        </authorList>
    </citation>
    <scope>NUCLEOTIDE SEQUENCE [LARGE SCALE GENOMIC DNA]</scope>
    <source>
        <strain evidence="4 5">RmlP026</strain>
    </source>
</reference>
<keyword evidence="4" id="KW-0670">Pyruvate</keyword>